<evidence type="ECO:0000313" key="7">
    <source>
        <dbReference type="EMBL" id="QLY28277.1"/>
    </source>
</evidence>
<dbReference type="PROSITE" id="PS00012">
    <property type="entry name" value="PHOSPHOPANTETHEINE"/>
    <property type="match status" value="2"/>
</dbReference>
<dbReference type="Pfam" id="PF00550">
    <property type="entry name" value="PP-binding"/>
    <property type="match status" value="2"/>
</dbReference>
<dbReference type="Pfam" id="PF00975">
    <property type="entry name" value="Thioesterase"/>
    <property type="match status" value="1"/>
</dbReference>
<dbReference type="InterPro" id="IPR025110">
    <property type="entry name" value="AMP-bd_C"/>
</dbReference>
<dbReference type="KEGG" id="nhu:H0264_23135"/>
<sequence length="2755" mass="294719">MIPLSYAQQRLWFVHCFEGPSATYNVPVAVRLTGAVRVPALRRAIADVVDRHESLRTVFTETDGVPAQLVLDQARVPVHIADIDAPDLPAALRQAARHPFDLATEIPVRATIFRCGHDEYVLLLLMHHIAADGWSIAPLVRDLVTAYSARVRGSAPDWPPLPVQYADYALWQRDLLGDPDDPGSLLAEQFDYWRGELAGLPALTDLPTDRPRPASASFRGDTVPFSIDAETRTAITELALATRCTPAMALQAALGVLLADIGAGHDIPIGIPIAGRTDEELHELVGFFVNTWVLRLAITPEQPFVDLLGQVRGKALAAYTHQDAPFERLVELLNPDRSAAHHPLFQVAFTFQNNALPDIALPEGSIEPLSLTTGVSRFDLGFTVTDGPEPGWTGFVEFATDLFDRATVRTIVERYLRVLTAIAADPAVAVGAVDVFVPGEQQRVLLDWNRTALPVPETTLVRLFEDRVRRVPETAALLAGDTRLTYRELNARANAVARKLISYGVGPDDVVAVATERSAELIVAMLGALKAGAAYLPIDPTQPTQRLAVLFADAAPAAVLTDHTTAPALPATTARVLTVEELGADDGPDPTDADRITPLRPRHLAWVIYTSGSTGTPKGVAVDHRNIVHLVAGESELEAGTPVLAQTSVSFDISTWEHWTTLASGGTLVLARAHRTDVGEVARLIREHRVRRMACTPLLLDALVEHAAALPDRPLVSLRTLVVGGSELPVATVRALTEAAPDARVRNGYGPTETTVFVTAAEADADSGAAAVPIGAPLPNTRVYVLDGRLHPVPIGVTGELYAAGAHVTRGYRNRPGLTASRFVADPFDRVGAGRMYRTGDLVRWTATGVLEYLGRADDQVKIRGFRIELGEVRAALAAHPGVAQAEVLARAAEGRLIGYLVPGDPAAGLDVGAVRRWLARRLPDYMVPAALLVLDAFPLTPNGKLDRTALPVPEFDAGTAYLAPRDERERVLAGLFAEVLSVERVGIDDGFFALGGHSLLATRLITRIRSRMGVEVPIRTVFDAPTVRELAVRLDDGGAAREPVRPMARPAAVPLSFSQRRLWFVHRFEGPSATYNMPMVVRLTGSVDPAALAAAIGDVVARHESLRTVFAEVDGSPVQVVRPADEVEIPLRTADFGTEPELAALVTGLARQPFELATEIPMRAAILRGGAREYVVVWVTHHIAGDGWSLAPLVRDLTEAYRARVAGAAPDWEPLAVQYADYTLWQRAQLGTEKDPAPLLQRQFDYWRAELADLPDLAALPSDRPRPQAASYAGEILTFTVGSHLRAAVERLAAGTGTTPAMVLQTGLAVLMAKLGAGHDITIGVPIANRTDEALHDLVGFFVNTWVLRVRIDPVGGFADHLAQVRSKALAAYENQDAPFELLVEMLNPARSTAHHPLFQVGLAFQNTALPDVAVPGAELSAMPVTTGAARFDLAFNIADDPAAAEWNGFVEYATDLFEEATVAATVDRYLRLLAAVTAEPTLRIDALDLLDAAEHARLAEATAGSRHAASDTTLVAAVAGWAHRTPDAIAVASPAGELTYAELDRRAAGIAEALGRTGIGPDAVVAVVLPRSVDFVIAALGVMRAGGAYVPVDPHYPAERVSFMLADADPIAVLTDRATAPLLPPHSAPVIFLDEPAAPGAGQRSGRAPGLDDLAYLIYTSGSTGTPKGVAVSHRNLANLLTQGWPITPRDRVLVHSSISFDASVYELWPALAGGATLVLAGEQRSDVTELARLIPQAGVTKAFLTPPLLSALLDHLESTPGRDLGVLAQLTLGGDSLPQALVRRLLARQPAVRVVDGYGPAETTVMVTEYEVREAAADGTVPIGTALPGSAVYLLDSSLRPVPAGVPGELYVAGVQVTRGYHRRPGVTAARFVADPFGSGRRLYRTGDRGRWNRAGVLEFLGRTDDQVKIRGFRIEPGEVESVVRAHPAVAEAAVLARAGSETGGIEQLVAYVRFDPAVRTDAADAGAADIVDHWRTMYDDHYGREDADRLPDSGFGSDFSGWNSSYTGAELPLDQIRQWREVTVERIRALRPSRILELGVGSGLLLSQLGPECEEYWGTDLSAATIEVLGAQLAQLGQPWTERVRLRAQPADVIDGLPPGHFDTVVLNSVAQYFPSAAYLIDVIEKALRLLVPGGALFLGDIRNQALLGPFATGVQLARSGGENSMSRLGPLVRRDVLAERELLVAPEFFAALARELPGIGAVDIQLKHAGADNELTRYRYEAVLRKAPVAARSLAGVESARYAGIDSVAALLGADRPRGVRVTGIPHALILPDVAVHAAIGRLDQVTDALAEIADAEATTPEQMCALGAEFGYTAVPTWSPEAGRFEIVYLDGDAEILTDVHRGAADSSAITYTNDPGLLDRVASLRRHLGEQLPDYLVPAAIVPVESFTLTANGKLDREALPEPVLLSGEFREPATVFEQAVARIFGEVLQLDRIGLDDDFFALGGHSLLAVQVINQVQRSWGVELRVAELFAHPRVESFAALIDSVLRSGAPGGADAFRVLLPLRTAGTAEPLFCIHPVGGLAWSFARLSTHLRDDRPIYGLQSPALAGEDLPDSIAAWAGRYVEEMRSVQRSGPYHLLGWSLGGILAHAIATRLQAEGEKVALLALMDSVHPAAAPDGPPAVATVSAEVLHGMLGPGAVGDHAELDWAQLAELLEGSPLFASMPRDRIDRILTATQQSMRLAGDYTGAVFEGDLVYFAAAGASVPHHGSRSWQPVVDGAVRTHPVPATHWEMTGDAALAVIGAILSE</sequence>
<dbReference type="Pfam" id="PF00668">
    <property type="entry name" value="Condensation"/>
    <property type="match status" value="2"/>
</dbReference>
<dbReference type="InterPro" id="IPR020845">
    <property type="entry name" value="AMP-binding_CS"/>
</dbReference>
<evidence type="ECO:0000313" key="8">
    <source>
        <dbReference type="Proteomes" id="UP000515512"/>
    </source>
</evidence>
<dbReference type="Gene3D" id="2.30.38.10">
    <property type="entry name" value="Luciferase, Domain 3"/>
    <property type="match status" value="2"/>
</dbReference>
<dbReference type="Gene3D" id="1.10.1200.10">
    <property type="entry name" value="ACP-like"/>
    <property type="match status" value="1"/>
</dbReference>
<dbReference type="SMART" id="SM00824">
    <property type="entry name" value="PKS_TE"/>
    <property type="match status" value="1"/>
</dbReference>
<dbReference type="InterPro" id="IPR029063">
    <property type="entry name" value="SAM-dependent_MTases_sf"/>
</dbReference>
<dbReference type="Gene3D" id="3.30.559.30">
    <property type="entry name" value="Nonribosomal peptide synthetase, condensation domain"/>
    <property type="match status" value="2"/>
</dbReference>
<dbReference type="InterPro" id="IPR023213">
    <property type="entry name" value="CAT-like_dom_sf"/>
</dbReference>
<dbReference type="GO" id="GO:0009403">
    <property type="term" value="P:toxin biosynthetic process"/>
    <property type="evidence" value="ECO:0007669"/>
    <property type="project" value="UniProtKB-ARBA"/>
</dbReference>
<feature type="domain" description="Carrier" evidence="6">
    <location>
        <begin position="2419"/>
        <end position="2494"/>
    </location>
</feature>
<evidence type="ECO:0000256" key="3">
    <source>
        <dbReference type="ARBA" id="ARBA00022450"/>
    </source>
</evidence>
<dbReference type="UniPathway" id="UPA00011"/>
<accession>A0A7D6VAN8</accession>
<dbReference type="InterPro" id="IPR009081">
    <property type="entry name" value="PP-bd_ACP"/>
</dbReference>
<keyword evidence="8" id="KW-1185">Reference proteome</keyword>
<evidence type="ECO:0000256" key="1">
    <source>
        <dbReference type="ARBA" id="ARBA00001957"/>
    </source>
</evidence>
<dbReference type="FunFam" id="3.30.559.10:FF:000012">
    <property type="entry name" value="Non-ribosomal peptide synthetase"/>
    <property type="match status" value="2"/>
</dbReference>
<dbReference type="GO" id="GO:0031177">
    <property type="term" value="F:phosphopantetheine binding"/>
    <property type="evidence" value="ECO:0007669"/>
    <property type="project" value="InterPro"/>
</dbReference>
<dbReference type="InterPro" id="IPR006162">
    <property type="entry name" value="Ppantetheine_attach_site"/>
</dbReference>
<dbReference type="InterPro" id="IPR010071">
    <property type="entry name" value="AA_adenyl_dom"/>
</dbReference>
<dbReference type="EMBL" id="CP059399">
    <property type="protein sequence ID" value="QLY28277.1"/>
    <property type="molecule type" value="Genomic_DNA"/>
</dbReference>
<dbReference type="InterPro" id="IPR013217">
    <property type="entry name" value="Methyltransf_12"/>
</dbReference>
<dbReference type="GO" id="GO:0003824">
    <property type="term" value="F:catalytic activity"/>
    <property type="evidence" value="ECO:0007669"/>
    <property type="project" value="InterPro"/>
</dbReference>
<organism evidence="7 8">
    <name type="scientific">Nocardia huaxiensis</name>
    <dbReference type="NCBI Taxonomy" id="2755382"/>
    <lineage>
        <taxon>Bacteria</taxon>
        <taxon>Bacillati</taxon>
        <taxon>Actinomycetota</taxon>
        <taxon>Actinomycetes</taxon>
        <taxon>Mycobacteriales</taxon>
        <taxon>Nocardiaceae</taxon>
        <taxon>Nocardia</taxon>
    </lineage>
</organism>
<dbReference type="SMART" id="SM00823">
    <property type="entry name" value="PKS_PP"/>
    <property type="match status" value="2"/>
</dbReference>
<evidence type="ECO:0000259" key="6">
    <source>
        <dbReference type="PROSITE" id="PS50075"/>
    </source>
</evidence>
<dbReference type="InterPro" id="IPR036736">
    <property type="entry name" value="ACP-like_sf"/>
</dbReference>
<dbReference type="SUPFAM" id="SSF53335">
    <property type="entry name" value="S-adenosyl-L-methionine-dependent methyltransferases"/>
    <property type="match status" value="1"/>
</dbReference>
<dbReference type="InterPro" id="IPR020802">
    <property type="entry name" value="TesA-like"/>
</dbReference>
<dbReference type="Gene3D" id="3.40.50.980">
    <property type="match status" value="4"/>
</dbReference>
<dbReference type="GO" id="GO:0005829">
    <property type="term" value="C:cytosol"/>
    <property type="evidence" value="ECO:0007669"/>
    <property type="project" value="TreeGrafter"/>
</dbReference>
<dbReference type="SUPFAM" id="SSF53474">
    <property type="entry name" value="alpha/beta-Hydrolases"/>
    <property type="match status" value="1"/>
</dbReference>
<dbReference type="FunFam" id="3.30.300.30:FF:000010">
    <property type="entry name" value="Enterobactin synthetase component F"/>
    <property type="match status" value="1"/>
</dbReference>
<dbReference type="Pfam" id="PF00501">
    <property type="entry name" value="AMP-binding"/>
    <property type="match status" value="2"/>
</dbReference>
<dbReference type="PROSITE" id="PS00455">
    <property type="entry name" value="AMP_BINDING"/>
    <property type="match status" value="2"/>
</dbReference>
<dbReference type="InterPro" id="IPR029058">
    <property type="entry name" value="AB_hydrolase_fold"/>
</dbReference>
<evidence type="ECO:0000256" key="5">
    <source>
        <dbReference type="ARBA" id="ARBA00022737"/>
    </source>
</evidence>
<dbReference type="NCBIfam" id="TIGR01733">
    <property type="entry name" value="AA-adenyl-dom"/>
    <property type="match status" value="2"/>
</dbReference>
<dbReference type="InterPro" id="IPR045851">
    <property type="entry name" value="AMP-bd_C_sf"/>
</dbReference>
<keyword evidence="4" id="KW-0597">Phosphoprotein</keyword>
<gene>
    <name evidence="7" type="ORF">H0264_23135</name>
</gene>
<dbReference type="PROSITE" id="PS50075">
    <property type="entry name" value="CARRIER"/>
    <property type="match status" value="2"/>
</dbReference>
<dbReference type="PANTHER" id="PTHR45527:SF1">
    <property type="entry name" value="FATTY ACID SYNTHASE"/>
    <property type="match status" value="1"/>
</dbReference>
<dbReference type="FunFam" id="1.10.1200.10:FF:000016">
    <property type="entry name" value="Non-ribosomal peptide synthase"/>
    <property type="match status" value="1"/>
</dbReference>
<dbReference type="InterPro" id="IPR001031">
    <property type="entry name" value="Thioesterase"/>
</dbReference>
<dbReference type="Proteomes" id="UP000515512">
    <property type="component" value="Chromosome"/>
</dbReference>
<feature type="domain" description="Carrier" evidence="6">
    <location>
        <begin position="964"/>
        <end position="1039"/>
    </location>
</feature>
<name>A0A7D6VAN8_9NOCA</name>
<dbReference type="Gene3D" id="3.40.50.1820">
    <property type="entry name" value="alpha/beta hydrolase"/>
    <property type="match status" value="1"/>
</dbReference>
<dbReference type="Gene3D" id="3.30.300.30">
    <property type="match status" value="3"/>
</dbReference>
<comment type="similarity">
    <text evidence="2">Belongs to the ATP-dependent AMP-binding enzyme family.</text>
</comment>
<dbReference type="RefSeq" id="WP_181579485.1">
    <property type="nucleotide sequence ID" value="NZ_CP059399.1"/>
</dbReference>
<dbReference type="Pfam" id="PF08242">
    <property type="entry name" value="Methyltransf_12"/>
    <property type="match status" value="1"/>
</dbReference>
<dbReference type="FunFam" id="3.40.50.12780:FF:000012">
    <property type="entry name" value="Non-ribosomal peptide synthetase"/>
    <property type="match status" value="2"/>
</dbReference>
<reference evidence="7 8" key="1">
    <citation type="submission" date="2020-07" db="EMBL/GenBank/DDBJ databases">
        <authorList>
            <person name="Zhuang K."/>
            <person name="Ran Y."/>
        </authorList>
    </citation>
    <scope>NUCLEOTIDE SEQUENCE [LARGE SCALE GENOMIC DNA]</scope>
    <source>
        <strain evidence="7 8">WCH-YHL-001</strain>
    </source>
</reference>
<dbReference type="FunFam" id="3.40.50.980:FF:000001">
    <property type="entry name" value="Non-ribosomal peptide synthetase"/>
    <property type="match status" value="2"/>
</dbReference>
<dbReference type="GO" id="GO:0008610">
    <property type="term" value="P:lipid biosynthetic process"/>
    <property type="evidence" value="ECO:0007669"/>
    <property type="project" value="UniProtKB-ARBA"/>
</dbReference>
<comment type="cofactor">
    <cofactor evidence="1">
        <name>pantetheine 4'-phosphate</name>
        <dbReference type="ChEBI" id="CHEBI:47942"/>
    </cofactor>
</comment>
<dbReference type="CDD" id="cd05930">
    <property type="entry name" value="A_NRPS"/>
    <property type="match status" value="2"/>
</dbReference>
<dbReference type="PANTHER" id="PTHR45527">
    <property type="entry name" value="NONRIBOSOMAL PEPTIDE SYNTHETASE"/>
    <property type="match status" value="1"/>
</dbReference>
<dbReference type="CDD" id="cd02440">
    <property type="entry name" value="AdoMet_MTases"/>
    <property type="match status" value="1"/>
</dbReference>
<dbReference type="SUPFAM" id="SSF52777">
    <property type="entry name" value="CoA-dependent acyltransferases"/>
    <property type="match status" value="4"/>
</dbReference>
<evidence type="ECO:0000256" key="2">
    <source>
        <dbReference type="ARBA" id="ARBA00006432"/>
    </source>
</evidence>
<dbReference type="Gene3D" id="3.30.559.10">
    <property type="entry name" value="Chloramphenicol acetyltransferase-like domain"/>
    <property type="match status" value="2"/>
</dbReference>
<dbReference type="GO" id="GO:0072330">
    <property type="term" value="P:monocarboxylic acid biosynthetic process"/>
    <property type="evidence" value="ECO:0007669"/>
    <property type="project" value="UniProtKB-ARBA"/>
</dbReference>
<dbReference type="CDD" id="cd19540">
    <property type="entry name" value="LCL_NRPS-like"/>
    <property type="match status" value="2"/>
</dbReference>
<evidence type="ECO:0000256" key="4">
    <source>
        <dbReference type="ARBA" id="ARBA00022553"/>
    </source>
</evidence>
<protein>
    <submittedName>
        <fullName evidence="7">Amino acid adenylation domain-containing protein</fullName>
    </submittedName>
</protein>
<dbReference type="Gene3D" id="3.40.50.150">
    <property type="entry name" value="Vaccinia Virus protein VP39"/>
    <property type="match status" value="1"/>
</dbReference>
<dbReference type="InterPro" id="IPR020806">
    <property type="entry name" value="PKS_PP-bd"/>
</dbReference>
<dbReference type="SUPFAM" id="SSF56801">
    <property type="entry name" value="Acetyl-CoA synthetase-like"/>
    <property type="match status" value="2"/>
</dbReference>
<dbReference type="Pfam" id="PF13193">
    <property type="entry name" value="AMP-binding_C"/>
    <property type="match status" value="1"/>
</dbReference>
<keyword evidence="3" id="KW-0596">Phosphopantetheine</keyword>
<dbReference type="NCBIfam" id="NF003417">
    <property type="entry name" value="PRK04813.1"/>
    <property type="match status" value="3"/>
</dbReference>
<dbReference type="GO" id="GO:0043041">
    <property type="term" value="P:amino acid activation for nonribosomal peptide biosynthetic process"/>
    <property type="evidence" value="ECO:0007669"/>
    <property type="project" value="TreeGrafter"/>
</dbReference>
<proteinExistence type="inferred from homology"/>
<dbReference type="InterPro" id="IPR000873">
    <property type="entry name" value="AMP-dep_synth/lig_dom"/>
</dbReference>
<dbReference type="FunFam" id="2.30.38.10:FF:000001">
    <property type="entry name" value="Non-ribosomal peptide synthetase PvdI"/>
    <property type="match status" value="1"/>
</dbReference>
<dbReference type="FunFam" id="1.10.1200.10:FF:000005">
    <property type="entry name" value="Nonribosomal peptide synthetase 1"/>
    <property type="match status" value="1"/>
</dbReference>
<dbReference type="InterPro" id="IPR001242">
    <property type="entry name" value="Condensation_dom"/>
</dbReference>
<keyword evidence="5" id="KW-0677">Repeat</keyword>
<dbReference type="SUPFAM" id="SSF47336">
    <property type="entry name" value="ACP-like"/>
    <property type="match status" value="2"/>
</dbReference>